<dbReference type="InterPro" id="IPR011067">
    <property type="entry name" value="Plasmid_toxin/cell-grow_inhib"/>
</dbReference>
<dbReference type="EMBL" id="CP002691">
    <property type="protein sequence ID" value="AEE52847.1"/>
    <property type="molecule type" value="Genomic_DNA"/>
</dbReference>
<protein>
    <recommendedName>
        <fullName evidence="1">mRNA interferase</fullName>
        <ecNumber evidence="1">3.1.-.-</ecNumber>
    </recommendedName>
</protein>
<evidence type="ECO:0000313" key="2">
    <source>
        <dbReference type="EMBL" id="AEE52847.1"/>
    </source>
</evidence>
<dbReference type="KEGG" id="hhy:Halhy_5019"/>
<dbReference type="PANTHER" id="PTHR33988">
    <property type="entry name" value="ENDORIBONUCLEASE MAZF-RELATED"/>
    <property type="match status" value="1"/>
</dbReference>
<keyword evidence="1" id="KW-0540">Nuclease</keyword>
<dbReference type="eggNOG" id="COG2337">
    <property type="taxonomic scope" value="Bacteria"/>
</dbReference>
<proteinExistence type="inferred from homology"/>
<dbReference type="GO" id="GO:0004521">
    <property type="term" value="F:RNA endonuclease activity"/>
    <property type="evidence" value="ECO:0007669"/>
    <property type="project" value="TreeGrafter"/>
</dbReference>
<dbReference type="EC" id="3.1.-.-" evidence="1"/>
<dbReference type="InterPro" id="IPR003477">
    <property type="entry name" value="PemK-like"/>
</dbReference>
<dbReference type="GO" id="GO:0016075">
    <property type="term" value="P:rRNA catabolic process"/>
    <property type="evidence" value="ECO:0007669"/>
    <property type="project" value="TreeGrafter"/>
</dbReference>
<reference evidence="2 3" key="1">
    <citation type="journal article" date="2011" name="Stand. Genomic Sci.">
        <title>Complete genome sequence of Haliscomenobacter hydrossis type strain (O).</title>
        <authorList>
            <consortium name="US DOE Joint Genome Institute (JGI-PGF)"/>
            <person name="Daligault H."/>
            <person name="Lapidus A."/>
            <person name="Zeytun A."/>
            <person name="Nolan M."/>
            <person name="Lucas S."/>
            <person name="Del Rio T.G."/>
            <person name="Tice H."/>
            <person name="Cheng J.F."/>
            <person name="Tapia R."/>
            <person name="Han C."/>
            <person name="Goodwin L."/>
            <person name="Pitluck S."/>
            <person name="Liolios K."/>
            <person name="Pagani I."/>
            <person name="Ivanova N."/>
            <person name="Huntemann M."/>
            <person name="Mavromatis K."/>
            <person name="Mikhailova N."/>
            <person name="Pati A."/>
            <person name="Chen A."/>
            <person name="Palaniappan K."/>
            <person name="Land M."/>
            <person name="Hauser L."/>
            <person name="Brambilla E.M."/>
            <person name="Rohde M."/>
            <person name="Verbarg S."/>
            <person name="Goker M."/>
            <person name="Bristow J."/>
            <person name="Eisen J.A."/>
            <person name="Markowitz V."/>
            <person name="Hugenholtz P."/>
            <person name="Kyrpides N.C."/>
            <person name="Klenk H.P."/>
            <person name="Woyke T."/>
        </authorList>
    </citation>
    <scope>NUCLEOTIDE SEQUENCE [LARGE SCALE GENOMIC DNA]</scope>
    <source>
        <strain evidence="3">ATCC 27775 / DSM 1100 / LMG 10767 / O</strain>
    </source>
</reference>
<dbReference type="GO" id="GO:0016787">
    <property type="term" value="F:hydrolase activity"/>
    <property type="evidence" value="ECO:0007669"/>
    <property type="project" value="UniProtKB-KW"/>
</dbReference>
<dbReference type="Pfam" id="PF02452">
    <property type="entry name" value="PemK_toxin"/>
    <property type="match status" value="1"/>
</dbReference>
<dbReference type="GO" id="GO:0003677">
    <property type="term" value="F:DNA binding"/>
    <property type="evidence" value="ECO:0007669"/>
    <property type="project" value="InterPro"/>
</dbReference>
<dbReference type="Proteomes" id="UP000008461">
    <property type="component" value="Chromosome"/>
</dbReference>
<evidence type="ECO:0000313" key="3">
    <source>
        <dbReference type="Proteomes" id="UP000008461"/>
    </source>
</evidence>
<sequence length="112" mass="12651">MYKQGQIWLVNFDPSFGHEYQKTRPALIIEADVYLPLGSLLTVVPISSQISKSNLLDVMLPKDVTNRLISDSLIKTRQISSFDERRFIRLIGVCNPSVLQNVLSNVSLYLGL</sequence>
<comment type="function">
    <text evidence="1">Toxic component of a type II toxin-antitoxin (TA) system.</text>
</comment>
<keyword evidence="1" id="KW-0378">Hydrolase</keyword>
<name>F4L1B5_HALH1</name>
<dbReference type="HOGENOM" id="CLU_121823_1_1_10"/>
<reference key="2">
    <citation type="submission" date="2011-04" db="EMBL/GenBank/DDBJ databases">
        <title>Complete sequence of chromosome of Haliscomenobacter hydrossis DSM 1100.</title>
        <authorList>
            <consortium name="US DOE Joint Genome Institute (JGI-PGF)"/>
            <person name="Lucas S."/>
            <person name="Han J."/>
            <person name="Lapidus A."/>
            <person name="Bruce D."/>
            <person name="Goodwin L."/>
            <person name="Pitluck S."/>
            <person name="Peters L."/>
            <person name="Kyrpides N."/>
            <person name="Mavromatis K."/>
            <person name="Ivanova N."/>
            <person name="Ovchinnikova G."/>
            <person name="Pagani I."/>
            <person name="Daligault H."/>
            <person name="Detter J.C."/>
            <person name="Han C."/>
            <person name="Land M."/>
            <person name="Hauser L."/>
            <person name="Markowitz V."/>
            <person name="Cheng J.-F."/>
            <person name="Hugenholtz P."/>
            <person name="Woyke T."/>
            <person name="Wu D."/>
            <person name="Verbarg S."/>
            <person name="Frueling A."/>
            <person name="Brambilla E."/>
            <person name="Klenk H.-P."/>
            <person name="Eisen J.A."/>
        </authorList>
    </citation>
    <scope>NUCLEOTIDE SEQUENCE</scope>
    <source>
        <strain>DSM 1100</strain>
    </source>
</reference>
<dbReference type="Gene3D" id="2.30.30.110">
    <property type="match status" value="1"/>
</dbReference>
<evidence type="ECO:0000256" key="1">
    <source>
        <dbReference type="PIRNR" id="PIRNR033490"/>
    </source>
</evidence>
<dbReference type="PIRSF" id="PIRSF033490">
    <property type="entry name" value="MazF"/>
    <property type="match status" value="1"/>
</dbReference>
<dbReference type="AlphaFoldDB" id="F4L1B5"/>
<comment type="similarity">
    <text evidence="1">Belongs to the PemK/MazF family.</text>
</comment>
<keyword evidence="1" id="KW-0255">Endonuclease</keyword>
<dbReference type="SUPFAM" id="SSF50118">
    <property type="entry name" value="Cell growth inhibitor/plasmid maintenance toxic component"/>
    <property type="match status" value="1"/>
</dbReference>
<accession>F4L1B5</accession>
<dbReference type="STRING" id="760192.Halhy_5019"/>
<gene>
    <name evidence="2" type="ordered locus">Halhy_5019</name>
</gene>
<keyword evidence="3" id="KW-1185">Reference proteome</keyword>
<dbReference type="OrthoDB" id="9808744at2"/>
<dbReference type="GO" id="GO:0006402">
    <property type="term" value="P:mRNA catabolic process"/>
    <property type="evidence" value="ECO:0007669"/>
    <property type="project" value="TreeGrafter"/>
</dbReference>
<dbReference type="RefSeq" id="WP_013767382.1">
    <property type="nucleotide sequence ID" value="NC_015510.1"/>
</dbReference>
<organism evidence="2 3">
    <name type="scientific">Haliscomenobacter hydrossis (strain ATCC 27775 / DSM 1100 / LMG 10767 / O)</name>
    <dbReference type="NCBI Taxonomy" id="760192"/>
    <lineage>
        <taxon>Bacteria</taxon>
        <taxon>Pseudomonadati</taxon>
        <taxon>Bacteroidota</taxon>
        <taxon>Saprospiria</taxon>
        <taxon>Saprospirales</taxon>
        <taxon>Haliscomenobacteraceae</taxon>
        <taxon>Haliscomenobacter</taxon>
    </lineage>
</organism>